<keyword evidence="6 8" id="KW-1133">Transmembrane helix</keyword>
<keyword evidence="4" id="KW-0808">Transferase</keyword>
<evidence type="ECO:0000313" key="11">
    <source>
        <dbReference type="Proteomes" id="UP001321582"/>
    </source>
</evidence>
<evidence type="ECO:0000256" key="3">
    <source>
        <dbReference type="ARBA" id="ARBA00022676"/>
    </source>
</evidence>
<feature type="transmembrane region" description="Helical" evidence="8">
    <location>
        <begin position="143"/>
        <end position="174"/>
    </location>
</feature>
<keyword evidence="5 8" id="KW-0812">Transmembrane</keyword>
<feature type="transmembrane region" description="Helical" evidence="8">
    <location>
        <begin position="267"/>
        <end position="286"/>
    </location>
</feature>
<accession>A0AAU9DUF8</accession>
<dbReference type="GO" id="GO:0016763">
    <property type="term" value="F:pentosyltransferase activity"/>
    <property type="evidence" value="ECO:0007669"/>
    <property type="project" value="TreeGrafter"/>
</dbReference>
<dbReference type="PANTHER" id="PTHR33908">
    <property type="entry name" value="MANNOSYLTRANSFERASE YKCB-RELATED"/>
    <property type="match status" value="1"/>
</dbReference>
<dbReference type="RefSeq" id="WP_307903767.1">
    <property type="nucleotide sequence ID" value="NZ_AP027059.1"/>
</dbReference>
<protein>
    <recommendedName>
        <fullName evidence="9">Glycosyltransferase RgtA/B/C/D-like domain-containing protein</fullName>
    </recommendedName>
</protein>
<evidence type="ECO:0000256" key="4">
    <source>
        <dbReference type="ARBA" id="ARBA00022679"/>
    </source>
</evidence>
<name>A0AAU9DUF8_9FUSO</name>
<dbReference type="GO" id="GO:0005886">
    <property type="term" value="C:plasma membrane"/>
    <property type="evidence" value="ECO:0007669"/>
    <property type="project" value="UniProtKB-SubCell"/>
</dbReference>
<gene>
    <name evidence="10" type="ORF">HLVA_14880</name>
</gene>
<evidence type="ECO:0000256" key="5">
    <source>
        <dbReference type="ARBA" id="ARBA00022692"/>
    </source>
</evidence>
<dbReference type="InterPro" id="IPR050297">
    <property type="entry name" value="LipidA_mod_glycosyltrf_83"/>
</dbReference>
<feature type="transmembrane region" description="Helical" evidence="8">
    <location>
        <begin position="121"/>
        <end position="137"/>
    </location>
</feature>
<feature type="transmembrane region" description="Helical" evidence="8">
    <location>
        <begin position="98"/>
        <end position="114"/>
    </location>
</feature>
<feature type="transmembrane region" description="Helical" evidence="8">
    <location>
        <begin position="317"/>
        <end position="335"/>
    </location>
</feature>
<dbReference type="GO" id="GO:0009103">
    <property type="term" value="P:lipopolysaccharide biosynthetic process"/>
    <property type="evidence" value="ECO:0007669"/>
    <property type="project" value="UniProtKB-ARBA"/>
</dbReference>
<organism evidence="10 11">
    <name type="scientific">Haliovirga abyssi</name>
    <dbReference type="NCBI Taxonomy" id="2996794"/>
    <lineage>
        <taxon>Bacteria</taxon>
        <taxon>Fusobacteriati</taxon>
        <taxon>Fusobacteriota</taxon>
        <taxon>Fusobacteriia</taxon>
        <taxon>Fusobacteriales</taxon>
        <taxon>Haliovirgaceae</taxon>
        <taxon>Haliovirga</taxon>
    </lineage>
</organism>
<feature type="transmembrane region" description="Helical" evidence="8">
    <location>
        <begin position="65"/>
        <end position="86"/>
    </location>
</feature>
<comment type="subcellular location">
    <subcellularLocation>
        <location evidence="1">Cell membrane</location>
        <topology evidence="1">Multi-pass membrane protein</topology>
    </subcellularLocation>
</comment>
<sequence>MSKKIKYFFWIVLILCSVYNIFLPLHPDEAYYWVWSKHLQLSYFDHPPMVAYLISIFTFFSNNEFFVRLGTVISMGVTGIIIFKLSKKIFSGKVAEKALIIFLLLPLTQAGFIVMTPDSPLILFWGVTLYSAYIYIFEEKSKYAYLTGLFGGLLLVSKYTGVLLLVSIFLFLIFSKYKKLFLKKEIYIAILIAILVFSGVIYWNYINDWVSFKFQFSHGVSEKKVLKLNSFFEFLGGQIGIFNPIFFIGLIYYLTKDYMKNIKDNKFKYLFITFVFTLLFFLYNSLFKKAEANWAAPAYIAGTILIAYFIEINNKRKLYISGIILSFIFIVILRFPEILPLPKRAVLKNKFYGYNKLFKPVKKYLNKDMLLFGDSYQNSSEAGYYLDKVDGLYSLPDSRYSMYNIWLKNDKKNGKLDNKKSIIIIENNDLKRLKKYFNNLKLLEEINYKDKYVNRRYYVYEGKYYSEKKETIK</sequence>
<reference evidence="10 11" key="1">
    <citation type="submission" date="2022-11" db="EMBL/GenBank/DDBJ databases">
        <title>Haliovirga abyssi gen. nov., sp. nov., a mesophilic fermentative bacterium isolated from the Iheya North hydrothermal field and the proposal of Haliovirgaceae fam. nov.</title>
        <authorList>
            <person name="Miyazaki U."/>
            <person name="Tame A."/>
            <person name="Miyazaki J."/>
            <person name="Takai K."/>
            <person name="Sawayama S."/>
            <person name="Kitajima M."/>
            <person name="Okamoto A."/>
            <person name="Nakagawa S."/>
        </authorList>
    </citation>
    <scope>NUCLEOTIDE SEQUENCE [LARGE SCALE GENOMIC DNA]</scope>
    <source>
        <strain evidence="10 11">IC12</strain>
    </source>
</reference>
<feature type="transmembrane region" description="Helical" evidence="8">
    <location>
        <begin position="292"/>
        <end position="310"/>
    </location>
</feature>
<dbReference type="PANTHER" id="PTHR33908:SF11">
    <property type="entry name" value="MEMBRANE PROTEIN"/>
    <property type="match status" value="1"/>
</dbReference>
<keyword evidence="3" id="KW-0328">Glycosyltransferase</keyword>
<dbReference type="EMBL" id="AP027059">
    <property type="protein sequence ID" value="BDU50919.1"/>
    <property type="molecule type" value="Genomic_DNA"/>
</dbReference>
<feature type="domain" description="Glycosyltransferase RgtA/B/C/D-like" evidence="9">
    <location>
        <begin position="45"/>
        <end position="203"/>
    </location>
</feature>
<keyword evidence="7 8" id="KW-0472">Membrane</keyword>
<evidence type="ECO:0000256" key="6">
    <source>
        <dbReference type="ARBA" id="ARBA00022989"/>
    </source>
</evidence>
<evidence type="ECO:0000256" key="8">
    <source>
        <dbReference type="SAM" id="Phobius"/>
    </source>
</evidence>
<dbReference type="InterPro" id="IPR038731">
    <property type="entry name" value="RgtA/B/C-like"/>
</dbReference>
<proteinExistence type="predicted"/>
<evidence type="ECO:0000256" key="7">
    <source>
        <dbReference type="ARBA" id="ARBA00023136"/>
    </source>
</evidence>
<keyword evidence="11" id="KW-1185">Reference proteome</keyword>
<evidence type="ECO:0000256" key="2">
    <source>
        <dbReference type="ARBA" id="ARBA00022475"/>
    </source>
</evidence>
<dbReference type="Pfam" id="PF13231">
    <property type="entry name" value="PMT_2"/>
    <property type="match status" value="1"/>
</dbReference>
<evidence type="ECO:0000259" key="9">
    <source>
        <dbReference type="Pfam" id="PF13231"/>
    </source>
</evidence>
<keyword evidence="2" id="KW-1003">Cell membrane</keyword>
<dbReference type="KEGG" id="haby:HLVA_14880"/>
<dbReference type="AlphaFoldDB" id="A0AAU9DUF8"/>
<feature type="transmembrane region" description="Helical" evidence="8">
    <location>
        <begin position="234"/>
        <end position="255"/>
    </location>
</feature>
<evidence type="ECO:0000256" key="1">
    <source>
        <dbReference type="ARBA" id="ARBA00004651"/>
    </source>
</evidence>
<evidence type="ECO:0000313" key="10">
    <source>
        <dbReference type="EMBL" id="BDU50919.1"/>
    </source>
</evidence>
<feature type="transmembrane region" description="Helical" evidence="8">
    <location>
        <begin position="186"/>
        <end position="206"/>
    </location>
</feature>
<dbReference type="Proteomes" id="UP001321582">
    <property type="component" value="Chromosome"/>
</dbReference>
<feature type="transmembrane region" description="Helical" evidence="8">
    <location>
        <begin position="7"/>
        <end position="23"/>
    </location>
</feature>
<feature type="transmembrane region" description="Helical" evidence="8">
    <location>
        <begin position="43"/>
        <end position="60"/>
    </location>
</feature>